<protein>
    <recommendedName>
        <fullName evidence="2">diguanylate cyclase</fullName>
        <ecNumber evidence="2">2.7.7.65</ecNumber>
    </recommendedName>
</protein>
<name>A0A3N5XYA0_9ALTE</name>
<gene>
    <name evidence="6" type="ORF">DRW07_13980</name>
</gene>
<accession>A0A3N5XYA0</accession>
<dbReference type="OrthoDB" id="9803824at2"/>
<keyword evidence="4" id="KW-0472">Membrane</keyword>
<reference evidence="6 7" key="1">
    <citation type="submission" date="2018-11" db="EMBL/GenBank/DDBJ databases">
        <authorList>
            <person name="Ye M.-Q."/>
            <person name="Du Z.-J."/>
        </authorList>
    </citation>
    <scope>NUCLEOTIDE SEQUENCE [LARGE SCALE GENOMIC DNA]</scope>
    <source>
        <strain evidence="6 7">U0105</strain>
    </source>
</reference>
<dbReference type="GO" id="GO:0005886">
    <property type="term" value="C:plasma membrane"/>
    <property type="evidence" value="ECO:0007669"/>
    <property type="project" value="TreeGrafter"/>
</dbReference>
<dbReference type="SMART" id="SM00267">
    <property type="entry name" value="GGDEF"/>
    <property type="match status" value="1"/>
</dbReference>
<keyword evidence="4" id="KW-1133">Transmembrane helix</keyword>
<dbReference type="FunFam" id="3.30.70.270:FF:000001">
    <property type="entry name" value="Diguanylate cyclase domain protein"/>
    <property type="match status" value="1"/>
</dbReference>
<dbReference type="Pfam" id="PF00990">
    <property type="entry name" value="GGDEF"/>
    <property type="match status" value="1"/>
</dbReference>
<feature type="transmembrane region" description="Helical" evidence="4">
    <location>
        <begin position="7"/>
        <end position="27"/>
    </location>
</feature>
<keyword evidence="4" id="KW-0812">Transmembrane</keyword>
<evidence type="ECO:0000256" key="2">
    <source>
        <dbReference type="ARBA" id="ARBA00012528"/>
    </source>
</evidence>
<evidence type="ECO:0000256" key="1">
    <source>
        <dbReference type="ARBA" id="ARBA00001946"/>
    </source>
</evidence>
<comment type="catalytic activity">
    <reaction evidence="3">
        <text>2 GTP = 3',3'-c-di-GMP + 2 diphosphate</text>
        <dbReference type="Rhea" id="RHEA:24898"/>
        <dbReference type="ChEBI" id="CHEBI:33019"/>
        <dbReference type="ChEBI" id="CHEBI:37565"/>
        <dbReference type="ChEBI" id="CHEBI:58805"/>
        <dbReference type="EC" id="2.7.7.65"/>
    </reaction>
</comment>
<feature type="domain" description="GGDEF" evidence="5">
    <location>
        <begin position="302"/>
        <end position="429"/>
    </location>
</feature>
<organism evidence="6 7">
    <name type="scientific">Alteromonas sediminis</name>
    <dbReference type="NCBI Taxonomy" id="2259342"/>
    <lineage>
        <taxon>Bacteria</taxon>
        <taxon>Pseudomonadati</taxon>
        <taxon>Pseudomonadota</taxon>
        <taxon>Gammaproteobacteria</taxon>
        <taxon>Alteromonadales</taxon>
        <taxon>Alteromonadaceae</taxon>
        <taxon>Alteromonas/Salinimonas group</taxon>
        <taxon>Alteromonas</taxon>
    </lineage>
</organism>
<dbReference type="AlphaFoldDB" id="A0A3N5XYA0"/>
<evidence type="ECO:0000256" key="3">
    <source>
        <dbReference type="ARBA" id="ARBA00034247"/>
    </source>
</evidence>
<evidence type="ECO:0000313" key="6">
    <source>
        <dbReference type="EMBL" id="RPJ65912.1"/>
    </source>
</evidence>
<dbReference type="EMBL" id="RPOK01000004">
    <property type="protein sequence ID" value="RPJ65912.1"/>
    <property type="molecule type" value="Genomic_DNA"/>
</dbReference>
<comment type="cofactor">
    <cofactor evidence="1">
        <name>Mg(2+)</name>
        <dbReference type="ChEBI" id="CHEBI:18420"/>
    </cofactor>
</comment>
<dbReference type="SUPFAM" id="SSF55073">
    <property type="entry name" value="Nucleotide cyclase"/>
    <property type="match status" value="1"/>
</dbReference>
<dbReference type="NCBIfam" id="TIGR00254">
    <property type="entry name" value="GGDEF"/>
    <property type="match status" value="1"/>
</dbReference>
<dbReference type="Gene3D" id="3.30.70.270">
    <property type="match status" value="1"/>
</dbReference>
<evidence type="ECO:0000313" key="7">
    <source>
        <dbReference type="Proteomes" id="UP000275281"/>
    </source>
</evidence>
<dbReference type="Proteomes" id="UP000275281">
    <property type="component" value="Unassembled WGS sequence"/>
</dbReference>
<dbReference type="InterPro" id="IPR050469">
    <property type="entry name" value="Diguanylate_Cyclase"/>
</dbReference>
<dbReference type="InterPro" id="IPR029787">
    <property type="entry name" value="Nucleotide_cyclase"/>
</dbReference>
<comment type="caution">
    <text evidence="6">The sequence shown here is derived from an EMBL/GenBank/DDBJ whole genome shotgun (WGS) entry which is preliminary data.</text>
</comment>
<dbReference type="GO" id="GO:0052621">
    <property type="term" value="F:diguanylate cyclase activity"/>
    <property type="evidence" value="ECO:0007669"/>
    <property type="project" value="UniProtKB-EC"/>
</dbReference>
<dbReference type="PANTHER" id="PTHR45138:SF9">
    <property type="entry name" value="DIGUANYLATE CYCLASE DGCM-RELATED"/>
    <property type="match status" value="1"/>
</dbReference>
<evidence type="ECO:0000256" key="4">
    <source>
        <dbReference type="SAM" id="Phobius"/>
    </source>
</evidence>
<dbReference type="RefSeq" id="WP_124028543.1">
    <property type="nucleotide sequence ID" value="NZ_JBHRSN010000007.1"/>
</dbReference>
<dbReference type="PROSITE" id="PS50887">
    <property type="entry name" value="GGDEF"/>
    <property type="match status" value="1"/>
</dbReference>
<dbReference type="GO" id="GO:1902201">
    <property type="term" value="P:negative regulation of bacterial-type flagellum-dependent cell motility"/>
    <property type="evidence" value="ECO:0007669"/>
    <property type="project" value="TreeGrafter"/>
</dbReference>
<dbReference type="GO" id="GO:0043709">
    <property type="term" value="P:cell adhesion involved in single-species biofilm formation"/>
    <property type="evidence" value="ECO:0007669"/>
    <property type="project" value="TreeGrafter"/>
</dbReference>
<evidence type="ECO:0000259" key="5">
    <source>
        <dbReference type="PROSITE" id="PS50887"/>
    </source>
</evidence>
<dbReference type="CDD" id="cd01949">
    <property type="entry name" value="GGDEF"/>
    <property type="match status" value="1"/>
</dbReference>
<proteinExistence type="predicted"/>
<dbReference type="InterPro" id="IPR000160">
    <property type="entry name" value="GGDEF_dom"/>
</dbReference>
<keyword evidence="7" id="KW-1185">Reference proteome</keyword>
<dbReference type="PANTHER" id="PTHR45138">
    <property type="entry name" value="REGULATORY COMPONENTS OF SENSORY TRANSDUCTION SYSTEM"/>
    <property type="match status" value="1"/>
</dbReference>
<dbReference type="EC" id="2.7.7.65" evidence="2"/>
<dbReference type="InterPro" id="IPR043128">
    <property type="entry name" value="Rev_trsase/Diguanyl_cyclase"/>
</dbReference>
<sequence>MNRLRNGIVVGFLLLIIVAVALFWQSYNNKILPLYPTSTFPMFTQSDAYSLGGTSTSEMRINDDGTLILICEIKASDYSWPFCNITVELSTAQGDEIKGVDLSRFSAIKLNAKYVNTDYKGFRIQLRTFNPAYSKFDDLESWKFLTYEVAAESASDSYIIPFNALKVPNWWLAHNKTPVKYAVPELDNVMYFEIATGNAIPPGRYEIHIERLELLGNHFSDEELYFGLISLLSLAVLAYLINSVMEYRSTVIEQRERVLELSERNKYLASKNSSLKNKVNIDALTGVLNRHASEGILEHLQSGDAIILMDIDHFKMINDKHGHDVGDKVLLLFARAINNSIRSQDYFIRWGGEEFLCVCPGASAIEGELIANKFKALLAEQVWPESMVVTSSFGVAEMAYGETVEMLIKRADSALYQAKHQGRNRVVVS</sequence>